<gene>
    <name evidence="2" type="ORF">JM16_005078</name>
    <name evidence="3" type="ORF">JM18_004603</name>
</gene>
<dbReference type="PANTHER" id="PTHR42339">
    <property type="entry name" value="HISTONE H1"/>
    <property type="match status" value="1"/>
</dbReference>
<proteinExistence type="predicted"/>
<accession>A0A8T0LY95</accession>
<reference evidence="2" key="2">
    <citation type="submission" date="2020-06" db="EMBL/GenBank/DDBJ databases">
        <authorList>
            <person name="Studholme D.J."/>
        </authorList>
    </citation>
    <scope>NUCLEOTIDE SEQUENCE</scope>
    <source>
        <strain evidence="2">NZFS 2646</strain>
        <strain evidence="3">NZFS 3630</strain>
    </source>
</reference>
<dbReference type="Pfam" id="PF24852">
    <property type="entry name" value="DUF7726"/>
    <property type="match status" value="2"/>
</dbReference>
<feature type="domain" description="DUF7726" evidence="1">
    <location>
        <begin position="80"/>
        <end position="139"/>
    </location>
</feature>
<protein>
    <recommendedName>
        <fullName evidence="1">DUF7726 domain-containing protein</fullName>
    </recommendedName>
</protein>
<evidence type="ECO:0000259" key="1">
    <source>
        <dbReference type="Pfam" id="PF24852"/>
    </source>
</evidence>
<evidence type="ECO:0000313" key="4">
    <source>
        <dbReference type="Proteomes" id="UP000785171"/>
    </source>
</evidence>
<organism evidence="2 4">
    <name type="scientific">Phytophthora kernoviae</name>
    <dbReference type="NCBI Taxonomy" id="325452"/>
    <lineage>
        <taxon>Eukaryota</taxon>
        <taxon>Sar</taxon>
        <taxon>Stramenopiles</taxon>
        <taxon>Oomycota</taxon>
        <taxon>Peronosporomycetes</taxon>
        <taxon>Peronosporales</taxon>
        <taxon>Peronosporaceae</taxon>
        <taxon>Phytophthora</taxon>
    </lineage>
</organism>
<dbReference type="EMBL" id="JPWU03000111">
    <property type="protein sequence ID" value="KAG2525990.1"/>
    <property type="molecule type" value="Genomic_DNA"/>
</dbReference>
<dbReference type="Proteomes" id="UP000792063">
    <property type="component" value="Unassembled WGS sequence"/>
</dbReference>
<evidence type="ECO:0000313" key="3">
    <source>
        <dbReference type="EMBL" id="KAG2525990.1"/>
    </source>
</evidence>
<dbReference type="PANTHER" id="PTHR42339:SF1">
    <property type="entry name" value="HISTONE H1"/>
    <property type="match status" value="1"/>
</dbReference>
<dbReference type="InterPro" id="IPR056143">
    <property type="entry name" value="DUF7726"/>
</dbReference>
<name>A0A8T0LY95_9STRA</name>
<evidence type="ECO:0000313" key="2">
    <source>
        <dbReference type="EMBL" id="KAG2524224.1"/>
    </source>
</evidence>
<dbReference type="EMBL" id="JPWV03000119">
    <property type="protein sequence ID" value="KAG2524224.1"/>
    <property type="molecule type" value="Genomic_DNA"/>
</dbReference>
<comment type="caution">
    <text evidence="2">The sequence shown here is derived from an EMBL/GenBank/DDBJ whole genome shotgun (WGS) entry which is preliminary data.</text>
</comment>
<sequence length="184" mass="20671">MSVSTAAATKEEDYSDEKFDEWAKWNCKQIRTKTRNFIGTTEMTQAAFLKLCNTNPNSFYRFMNFKGPYSNSDNQTYDVFLGEKLTTQAAFLRTLGNTNTNSLRSFMNLKHGAGSGASNVVYRKAYVLFEKKRILEGKKKTKKRQDHEAKQGSKGSRYAMTAGCAGCLWGKVSSHCYAIAVCNA</sequence>
<feature type="domain" description="DUF7726" evidence="1">
    <location>
        <begin position="22"/>
        <end position="78"/>
    </location>
</feature>
<dbReference type="AlphaFoldDB" id="A0A8T0LY95"/>
<dbReference type="Proteomes" id="UP000785171">
    <property type="component" value="Unassembled WGS sequence"/>
</dbReference>
<reference evidence="2" key="1">
    <citation type="journal article" date="2015" name="Genom Data">
        <title>Genome sequences of six Phytophthora species associated with forests in New Zealand.</title>
        <authorList>
            <person name="Studholme D.J."/>
            <person name="McDougal R.L."/>
            <person name="Sambles C."/>
            <person name="Hansen E."/>
            <person name="Hardy G."/>
            <person name="Grant M."/>
            <person name="Ganley R.J."/>
            <person name="Williams N.M."/>
        </authorList>
    </citation>
    <scope>NUCLEOTIDE SEQUENCE</scope>
    <source>
        <strain evidence="2">NZFS 2646</strain>
        <strain evidence="3">NZFS 3630</strain>
    </source>
</reference>